<evidence type="ECO:0000256" key="6">
    <source>
        <dbReference type="ARBA" id="ARBA00023136"/>
    </source>
</evidence>
<comment type="similarity">
    <text evidence="2">Belongs to the UPF0702 family.</text>
</comment>
<organism evidence="10 11">
    <name type="scientific">Lysobacter dokdonensis DS-58</name>
    <dbReference type="NCBI Taxonomy" id="1300345"/>
    <lineage>
        <taxon>Bacteria</taxon>
        <taxon>Pseudomonadati</taxon>
        <taxon>Pseudomonadota</taxon>
        <taxon>Gammaproteobacteria</taxon>
        <taxon>Lysobacterales</taxon>
        <taxon>Lysobacteraceae</taxon>
        <taxon>Noviluteimonas</taxon>
    </lineage>
</organism>
<dbReference type="Pfam" id="PF04239">
    <property type="entry name" value="DUF421"/>
    <property type="match status" value="1"/>
</dbReference>
<dbReference type="PATRIC" id="fig|1300345.3.peg.1640"/>
<dbReference type="Gene3D" id="3.30.240.20">
    <property type="entry name" value="bsu07140 like domains"/>
    <property type="match status" value="1"/>
</dbReference>
<evidence type="ECO:0000256" key="5">
    <source>
        <dbReference type="ARBA" id="ARBA00022989"/>
    </source>
</evidence>
<evidence type="ECO:0000256" key="4">
    <source>
        <dbReference type="ARBA" id="ARBA00022692"/>
    </source>
</evidence>
<evidence type="ECO:0000259" key="8">
    <source>
        <dbReference type="Pfam" id="PF04239"/>
    </source>
</evidence>
<keyword evidence="5 7" id="KW-1133">Transmembrane helix</keyword>
<feature type="domain" description="YetF C-terminal" evidence="8">
    <location>
        <begin position="85"/>
        <end position="154"/>
    </location>
</feature>
<name>A0A0A2WLD0_9GAMM</name>
<dbReference type="OrthoDB" id="9793799at2"/>
<dbReference type="RefSeq" id="WP_036168595.1">
    <property type="nucleotide sequence ID" value="NZ_JRKJ01000009.1"/>
</dbReference>
<dbReference type="InterPro" id="IPR023090">
    <property type="entry name" value="UPF0702_alpha/beta_dom_sf"/>
</dbReference>
<dbReference type="GO" id="GO:0005886">
    <property type="term" value="C:plasma membrane"/>
    <property type="evidence" value="ECO:0007669"/>
    <property type="project" value="UniProtKB-SubCell"/>
</dbReference>
<keyword evidence="6 7" id="KW-0472">Membrane</keyword>
<feature type="transmembrane region" description="Helical" evidence="7">
    <location>
        <begin position="6"/>
        <end position="25"/>
    </location>
</feature>
<comment type="caution">
    <text evidence="10">The sequence shown here is derived from an EMBL/GenBank/DDBJ whole genome shotgun (WGS) entry which is preliminary data.</text>
</comment>
<evidence type="ECO:0000256" key="7">
    <source>
        <dbReference type="SAM" id="Phobius"/>
    </source>
</evidence>
<keyword evidence="4 7" id="KW-0812">Transmembrane</keyword>
<dbReference type="PANTHER" id="PTHR34582:SF6">
    <property type="entry name" value="UPF0702 TRANSMEMBRANE PROTEIN YCAP"/>
    <property type="match status" value="1"/>
</dbReference>
<dbReference type="STRING" id="1300345.LF41_3102"/>
<keyword evidence="3" id="KW-1003">Cell membrane</keyword>
<dbReference type="AlphaFoldDB" id="A0A0A2WLD0"/>
<feature type="transmembrane region" description="Helical" evidence="7">
    <location>
        <begin position="62"/>
        <end position="83"/>
    </location>
</feature>
<accession>A0A0A2WLD0</accession>
<evidence type="ECO:0000256" key="1">
    <source>
        <dbReference type="ARBA" id="ARBA00004651"/>
    </source>
</evidence>
<evidence type="ECO:0000256" key="3">
    <source>
        <dbReference type="ARBA" id="ARBA00022475"/>
    </source>
</evidence>
<gene>
    <name evidence="10" type="ORF">LF41_3102</name>
</gene>
<dbReference type="Pfam" id="PF20730">
    <property type="entry name" value="YetF_N"/>
    <property type="match status" value="1"/>
</dbReference>
<dbReference type="eggNOG" id="COG2323">
    <property type="taxonomic scope" value="Bacteria"/>
</dbReference>
<evidence type="ECO:0000313" key="10">
    <source>
        <dbReference type="EMBL" id="KGQ19070.1"/>
    </source>
</evidence>
<protein>
    <submittedName>
        <fullName evidence="10">Putative transmembrane protein</fullName>
    </submittedName>
</protein>
<sequence length="163" mass="17994">MFELSMPVWEYVRAVVVYVVLLGMIRISGKRTMGQFTPFDVLLIVLLGNAVQNALLGKDTSLLGGLLLAAVLITLNWTTGYVASRSRHAEQVIEGVPVVLARDGRLFEQVLRRELVSRNDFDEALRQAGEITLDDVHFAILETDGRISVVPKRKSASGDDELA</sequence>
<evidence type="ECO:0000256" key="2">
    <source>
        <dbReference type="ARBA" id="ARBA00006448"/>
    </source>
</evidence>
<evidence type="ECO:0000259" key="9">
    <source>
        <dbReference type="Pfam" id="PF20730"/>
    </source>
</evidence>
<dbReference type="PANTHER" id="PTHR34582">
    <property type="entry name" value="UPF0702 TRANSMEMBRANE PROTEIN YCAP"/>
    <property type="match status" value="1"/>
</dbReference>
<feature type="domain" description="YetF-like N-terminal transmembrane" evidence="9">
    <location>
        <begin position="15"/>
        <end position="79"/>
    </location>
</feature>
<dbReference type="EMBL" id="JRKJ01000009">
    <property type="protein sequence ID" value="KGQ19070.1"/>
    <property type="molecule type" value="Genomic_DNA"/>
</dbReference>
<reference evidence="10 11" key="1">
    <citation type="submission" date="2014-09" db="EMBL/GenBank/DDBJ databases">
        <title>Genome sequences of Lysobacter dokdonensis DS-58.</title>
        <authorList>
            <person name="Kim J.F."/>
            <person name="Kwak M.-J."/>
        </authorList>
    </citation>
    <scope>NUCLEOTIDE SEQUENCE [LARGE SCALE GENOMIC DNA]</scope>
    <source>
        <strain evidence="10 11">DS-58</strain>
    </source>
</reference>
<keyword evidence="11" id="KW-1185">Reference proteome</keyword>
<comment type="subcellular location">
    <subcellularLocation>
        <location evidence="1">Cell membrane</location>
        <topology evidence="1">Multi-pass membrane protein</topology>
    </subcellularLocation>
</comment>
<dbReference type="InterPro" id="IPR007353">
    <property type="entry name" value="DUF421"/>
</dbReference>
<dbReference type="InterPro" id="IPR048454">
    <property type="entry name" value="YetF_N"/>
</dbReference>
<evidence type="ECO:0000313" key="11">
    <source>
        <dbReference type="Proteomes" id="UP000030518"/>
    </source>
</evidence>
<dbReference type="Proteomes" id="UP000030518">
    <property type="component" value="Unassembled WGS sequence"/>
</dbReference>
<proteinExistence type="inferred from homology"/>